<keyword evidence="3" id="KW-1185">Reference proteome</keyword>
<sequence length="322" mass="36299">MSSHDINHEWKLVSIGRGSFATASILSGRPVAFKHVIFSDRTPELKAEFEALRCIYDSCDTDSFFAIPRPLAYYDPAVSTSFVSPDSSPISKGWSRARRPLVSEDDFKALKLDSAAYAMDQVLPLPLSTALLIRRLFYPPGQDIATVPSLCRLYFGKVIDTTSPGGRPSRFFNSANFPLDVSRYRHMREAARVDDYPTVDDIVCGMGEMLGHLHWRGGYDGRDVEFIMGGASFSGVAMNIIDFNQMRPWSRKKNEVHQLVEAFFNNDPYYPRPRPADPLYQKFCLGYLEAHLKESKEAAELAEFFLRAIEAGQAERDSAVRD</sequence>
<dbReference type="AlphaFoldDB" id="A0A9P5MZZ9"/>
<evidence type="ECO:0000313" key="3">
    <source>
        <dbReference type="Proteomes" id="UP000759537"/>
    </source>
</evidence>
<evidence type="ECO:0000313" key="2">
    <source>
        <dbReference type="EMBL" id="KAF8482686.1"/>
    </source>
</evidence>
<reference evidence="2" key="2">
    <citation type="journal article" date="2020" name="Nat. Commun.">
        <title>Large-scale genome sequencing of mycorrhizal fungi provides insights into the early evolution of symbiotic traits.</title>
        <authorList>
            <person name="Miyauchi S."/>
            <person name="Kiss E."/>
            <person name="Kuo A."/>
            <person name="Drula E."/>
            <person name="Kohler A."/>
            <person name="Sanchez-Garcia M."/>
            <person name="Morin E."/>
            <person name="Andreopoulos B."/>
            <person name="Barry K.W."/>
            <person name="Bonito G."/>
            <person name="Buee M."/>
            <person name="Carver A."/>
            <person name="Chen C."/>
            <person name="Cichocki N."/>
            <person name="Clum A."/>
            <person name="Culley D."/>
            <person name="Crous P.W."/>
            <person name="Fauchery L."/>
            <person name="Girlanda M."/>
            <person name="Hayes R.D."/>
            <person name="Keri Z."/>
            <person name="LaButti K."/>
            <person name="Lipzen A."/>
            <person name="Lombard V."/>
            <person name="Magnuson J."/>
            <person name="Maillard F."/>
            <person name="Murat C."/>
            <person name="Nolan M."/>
            <person name="Ohm R.A."/>
            <person name="Pangilinan J."/>
            <person name="Pereira M.F."/>
            <person name="Perotto S."/>
            <person name="Peter M."/>
            <person name="Pfister S."/>
            <person name="Riley R."/>
            <person name="Sitrit Y."/>
            <person name="Stielow J.B."/>
            <person name="Szollosi G."/>
            <person name="Zifcakova L."/>
            <person name="Stursova M."/>
            <person name="Spatafora J.W."/>
            <person name="Tedersoo L."/>
            <person name="Vaario L.M."/>
            <person name="Yamada A."/>
            <person name="Yan M."/>
            <person name="Wang P."/>
            <person name="Xu J."/>
            <person name="Bruns T."/>
            <person name="Baldrian P."/>
            <person name="Vilgalys R."/>
            <person name="Dunand C."/>
            <person name="Henrissat B."/>
            <person name="Grigoriev I.V."/>
            <person name="Hibbett D."/>
            <person name="Nagy L.G."/>
            <person name="Martin F.M."/>
        </authorList>
    </citation>
    <scope>NUCLEOTIDE SEQUENCE</scope>
    <source>
        <strain evidence="2">Prilba</strain>
    </source>
</reference>
<proteinExistence type="predicted"/>
<reference evidence="2" key="1">
    <citation type="submission" date="2019-10" db="EMBL/GenBank/DDBJ databases">
        <authorList>
            <consortium name="DOE Joint Genome Institute"/>
            <person name="Kuo A."/>
            <person name="Miyauchi S."/>
            <person name="Kiss E."/>
            <person name="Drula E."/>
            <person name="Kohler A."/>
            <person name="Sanchez-Garcia M."/>
            <person name="Andreopoulos B."/>
            <person name="Barry K.W."/>
            <person name="Bonito G."/>
            <person name="Buee M."/>
            <person name="Carver A."/>
            <person name="Chen C."/>
            <person name="Cichocki N."/>
            <person name="Clum A."/>
            <person name="Culley D."/>
            <person name="Crous P.W."/>
            <person name="Fauchery L."/>
            <person name="Girlanda M."/>
            <person name="Hayes R."/>
            <person name="Keri Z."/>
            <person name="LaButti K."/>
            <person name="Lipzen A."/>
            <person name="Lombard V."/>
            <person name="Magnuson J."/>
            <person name="Maillard F."/>
            <person name="Morin E."/>
            <person name="Murat C."/>
            <person name="Nolan M."/>
            <person name="Ohm R."/>
            <person name="Pangilinan J."/>
            <person name="Pereira M."/>
            <person name="Perotto S."/>
            <person name="Peter M."/>
            <person name="Riley R."/>
            <person name="Sitrit Y."/>
            <person name="Stielow B."/>
            <person name="Szollosi G."/>
            <person name="Zifcakova L."/>
            <person name="Stursova M."/>
            <person name="Spatafora J.W."/>
            <person name="Tedersoo L."/>
            <person name="Vaario L.-M."/>
            <person name="Yamada A."/>
            <person name="Yan M."/>
            <person name="Wang P."/>
            <person name="Xu J."/>
            <person name="Bruns T."/>
            <person name="Baldrian P."/>
            <person name="Vilgalys R."/>
            <person name="Henrissat B."/>
            <person name="Grigoriev I.V."/>
            <person name="Hibbett D."/>
            <person name="Nagy L.G."/>
            <person name="Martin F.M."/>
        </authorList>
    </citation>
    <scope>NUCLEOTIDE SEQUENCE</scope>
    <source>
        <strain evidence="2">Prilba</strain>
    </source>
</reference>
<name>A0A9P5MZZ9_9AGAM</name>
<organism evidence="2 3">
    <name type="scientific">Russula ochroleuca</name>
    <dbReference type="NCBI Taxonomy" id="152965"/>
    <lineage>
        <taxon>Eukaryota</taxon>
        <taxon>Fungi</taxon>
        <taxon>Dikarya</taxon>
        <taxon>Basidiomycota</taxon>
        <taxon>Agaricomycotina</taxon>
        <taxon>Agaricomycetes</taxon>
        <taxon>Russulales</taxon>
        <taxon>Russulaceae</taxon>
        <taxon>Russula</taxon>
    </lineage>
</organism>
<comment type="caution">
    <text evidence="2">The sequence shown here is derived from an EMBL/GenBank/DDBJ whole genome shotgun (WGS) entry which is preliminary data.</text>
</comment>
<dbReference type="Proteomes" id="UP000759537">
    <property type="component" value="Unassembled WGS sequence"/>
</dbReference>
<dbReference type="PANTHER" id="PTHR40780:SF2">
    <property type="entry name" value="DUF3669 DOMAIN-CONTAINING PROTEIN"/>
    <property type="match status" value="1"/>
</dbReference>
<protein>
    <recommendedName>
        <fullName evidence="1">DUF3669 domain-containing protein</fullName>
    </recommendedName>
</protein>
<dbReference type="PANTHER" id="PTHR40780">
    <property type="entry name" value="DUF3669 DOMAIN-CONTAINING PROTEIN"/>
    <property type="match status" value="1"/>
</dbReference>
<dbReference type="EMBL" id="WHVB01000005">
    <property type="protein sequence ID" value="KAF8482686.1"/>
    <property type="molecule type" value="Genomic_DNA"/>
</dbReference>
<feature type="domain" description="DUF3669" evidence="1">
    <location>
        <begin position="240"/>
        <end position="295"/>
    </location>
</feature>
<gene>
    <name evidence="2" type="ORF">DFH94DRAFT_728942</name>
</gene>
<dbReference type="InterPro" id="IPR022137">
    <property type="entry name" value="Znf_prot_DUF3669"/>
</dbReference>
<dbReference type="Pfam" id="PF12417">
    <property type="entry name" value="DUF3669"/>
    <property type="match status" value="1"/>
</dbReference>
<dbReference type="OrthoDB" id="2993351at2759"/>
<evidence type="ECO:0000259" key="1">
    <source>
        <dbReference type="Pfam" id="PF12417"/>
    </source>
</evidence>
<accession>A0A9P5MZZ9</accession>